<evidence type="ECO:0000313" key="3">
    <source>
        <dbReference type="Proteomes" id="UP000249056"/>
    </source>
</evidence>
<name>A0A395IN01_9HELO</name>
<reference evidence="2 3" key="1">
    <citation type="submission" date="2018-06" db="EMBL/GenBank/DDBJ databases">
        <title>Genome Sequence of the Brown Rot Fungal Pathogen Monilinia fructigena.</title>
        <authorList>
            <person name="Landi L."/>
            <person name="De Miccolis Angelini R.M."/>
            <person name="Pollastro S."/>
            <person name="Abate D."/>
            <person name="Faretra F."/>
            <person name="Romanazzi G."/>
        </authorList>
    </citation>
    <scope>NUCLEOTIDE SEQUENCE [LARGE SCALE GENOMIC DNA]</scope>
    <source>
        <strain evidence="2 3">Mfrg269</strain>
    </source>
</reference>
<organism evidence="2 3">
    <name type="scientific">Monilinia fructigena</name>
    <dbReference type="NCBI Taxonomy" id="38457"/>
    <lineage>
        <taxon>Eukaryota</taxon>
        <taxon>Fungi</taxon>
        <taxon>Dikarya</taxon>
        <taxon>Ascomycota</taxon>
        <taxon>Pezizomycotina</taxon>
        <taxon>Leotiomycetes</taxon>
        <taxon>Helotiales</taxon>
        <taxon>Sclerotiniaceae</taxon>
        <taxon>Monilinia</taxon>
    </lineage>
</organism>
<dbReference type="Proteomes" id="UP000249056">
    <property type="component" value="Unassembled WGS sequence"/>
</dbReference>
<sequence>MLSFTKPNFKLRRINQSLASNPITTPPRHTVGSEKSLSPGAAVDKQEVKIVTEGNEVSQETRNLAPKRLNKVDNQIQGGATSTMRRSGLTGTSSVVFPIMPKSTIELESYMKKGLHKDWISRFINMQRTTKSAQRLELSYEDVKAADWKLQNPTSSSSKMRRGKKS</sequence>
<accession>A0A395IN01</accession>
<gene>
    <name evidence="2" type="ORF">DID88_002729</name>
</gene>
<dbReference type="OrthoDB" id="3556699at2759"/>
<keyword evidence="3" id="KW-1185">Reference proteome</keyword>
<comment type="caution">
    <text evidence="2">The sequence shown here is derived from an EMBL/GenBank/DDBJ whole genome shotgun (WGS) entry which is preliminary data.</text>
</comment>
<dbReference type="AlphaFoldDB" id="A0A395IN01"/>
<proteinExistence type="predicted"/>
<evidence type="ECO:0000256" key="1">
    <source>
        <dbReference type="SAM" id="MobiDB-lite"/>
    </source>
</evidence>
<dbReference type="EMBL" id="QKRW01000029">
    <property type="protein sequence ID" value="RAL61660.1"/>
    <property type="molecule type" value="Genomic_DNA"/>
</dbReference>
<protein>
    <submittedName>
        <fullName evidence="2">Uncharacterized protein</fullName>
    </submittedName>
</protein>
<feature type="region of interest" description="Disordered" evidence="1">
    <location>
        <begin position="15"/>
        <end position="42"/>
    </location>
</feature>
<evidence type="ECO:0000313" key="2">
    <source>
        <dbReference type="EMBL" id="RAL61660.1"/>
    </source>
</evidence>